<evidence type="ECO:0000313" key="9">
    <source>
        <dbReference type="Proteomes" id="UP000472273"/>
    </source>
</evidence>
<evidence type="ECO:0000256" key="3">
    <source>
        <dbReference type="ARBA" id="ARBA00022771"/>
    </source>
</evidence>
<dbReference type="SMART" id="SM00355">
    <property type="entry name" value="ZnF_C2H2"/>
    <property type="match status" value="3"/>
</dbReference>
<keyword evidence="1" id="KW-0479">Metal-binding</keyword>
<dbReference type="FunFam" id="3.30.160.60:FF:000739">
    <property type="entry name" value="Zgc:171418 protein"/>
    <property type="match status" value="1"/>
</dbReference>
<keyword evidence="3 6" id="KW-0863">Zinc-finger</keyword>
<dbReference type="Gene3D" id="3.30.160.60">
    <property type="entry name" value="Classic Zinc Finger"/>
    <property type="match status" value="3"/>
</dbReference>
<feature type="domain" description="C2H2-type" evidence="7">
    <location>
        <begin position="115"/>
        <end position="141"/>
    </location>
</feature>
<protein>
    <recommendedName>
        <fullName evidence="7">C2H2-type domain-containing protein</fullName>
    </recommendedName>
</protein>
<evidence type="ECO:0000256" key="6">
    <source>
        <dbReference type="PROSITE-ProRule" id="PRU00042"/>
    </source>
</evidence>
<dbReference type="Ensembl" id="ENSPTXT00000018855.1">
    <property type="protein sequence ID" value="ENSPTXP00000018303.1"/>
    <property type="gene ID" value="ENSPTXG00000012601.1"/>
</dbReference>
<dbReference type="Proteomes" id="UP000472273">
    <property type="component" value="Unplaced"/>
</dbReference>
<evidence type="ECO:0000256" key="2">
    <source>
        <dbReference type="ARBA" id="ARBA00022737"/>
    </source>
</evidence>
<dbReference type="GO" id="GO:0008270">
    <property type="term" value="F:zinc ion binding"/>
    <property type="evidence" value="ECO:0007669"/>
    <property type="project" value="UniProtKB-KW"/>
</dbReference>
<keyword evidence="4" id="KW-0862">Zinc</keyword>
<evidence type="ECO:0000256" key="4">
    <source>
        <dbReference type="ARBA" id="ARBA00022833"/>
    </source>
</evidence>
<dbReference type="FunFam" id="3.30.160.60:FF:000661">
    <property type="entry name" value="paternally-expressed gene 3 protein-like"/>
    <property type="match status" value="1"/>
</dbReference>
<feature type="domain" description="C2H2-type" evidence="7">
    <location>
        <begin position="60"/>
        <end position="87"/>
    </location>
</feature>
<feature type="domain" description="C2H2-type" evidence="7">
    <location>
        <begin position="32"/>
        <end position="59"/>
    </location>
</feature>
<dbReference type="PROSITE" id="PS00028">
    <property type="entry name" value="ZINC_FINGER_C2H2_1"/>
    <property type="match status" value="3"/>
</dbReference>
<reference evidence="8" key="1">
    <citation type="submission" date="2025-08" db="UniProtKB">
        <authorList>
            <consortium name="Ensembl"/>
        </authorList>
    </citation>
    <scope>IDENTIFICATION</scope>
</reference>
<accession>A0A670Z8Y1</accession>
<dbReference type="SUPFAM" id="SSF57667">
    <property type="entry name" value="beta-beta-alpha zinc fingers"/>
    <property type="match status" value="2"/>
</dbReference>
<evidence type="ECO:0000256" key="5">
    <source>
        <dbReference type="ARBA" id="ARBA00023242"/>
    </source>
</evidence>
<dbReference type="GO" id="GO:0000981">
    <property type="term" value="F:DNA-binding transcription factor activity, RNA polymerase II-specific"/>
    <property type="evidence" value="ECO:0007669"/>
    <property type="project" value="TreeGrafter"/>
</dbReference>
<evidence type="ECO:0000256" key="1">
    <source>
        <dbReference type="ARBA" id="ARBA00022723"/>
    </source>
</evidence>
<keyword evidence="9" id="KW-1185">Reference proteome</keyword>
<sequence length="141" mass="16244">IENPGSEQPRETMQRVEDFGHRSLQRNLERLSKCSDCGKSFAHRSLLLIHRKLHTGSGSHLCFLCGSSFPGVWSFAKHLRSHPGVKPYKCGECRERFESWRRWGRFPGRRCLSSKTCPECGKSFSTKSCLLRHQKVHTGER</sequence>
<dbReference type="InterPro" id="IPR036236">
    <property type="entry name" value="Znf_C2H2_sf"/>
</dbReference>
<gene>
    <name evidence="8" type="primary">LOC113455090</name>
</gene>
<dbReference type="PANTHER" id="PTHR23226:SF377">
    <property type="entry name" value="ZINC FINGER AND SCAN DOMAIN-CONTAINING PROTEIN 20"/>
    <property type="match status" value="1"/>
</dbReference>
<dbReference type="Pfam" id="PF00096">
    <property type="entry name" value="zf-C2H2"/>
    <property type="match status" value="2"/>
</dbReference>
<dbReference type="AlphaFoldDB" id="A0A670Z8Y1"/>
<proteinExistence type="predicted"/>
<dbReference type="PROSITE" id="PS50157">
    <property type="entry name" value="ZINC_FINGER_C2H2_2"/>
    <property type="match status" value="3"/>
</dbReference>
<keyword evidence="2" id="KW-0677">Repeat</keyword>
<reference evidence="8" key="2">
    <citation type="submission" date="2025-09" db="UniProtKB">
        <authorList>
            <consortium name="Ensembl"/>
        </authorList>
    </citation>
    <scope>IDENTIFICATION</scope>
</reference>
<dbReference type="GO" id="GO:0000978">
    <property type="term" value="F:RNA polymerase II cis-regulatory region sequence-specific DNA binding"/>
    <property type="evidence" value="ECO:0007669"/>
    <property type="project" value="TreeGrafter"/>
</dbReference>
<dbReference type="PANTHER" id="PTHR23226">
    <property type="entry name" value="ZINC FINGER AND SCAN DOMAIN-CONTAINING"/>
    <property type="match status" value="1"/>
</dbReference>
<evidence type="ECO:0000313" key="8">
    <source>
        <dbReference type="Ensembl" id="ENSPTXP00000018303.1"/>
    </source>
</evidence>
<name>A0A670Z8Y1_PSETE</name>
<evidence type="ECO:0000259" key="7">
    <source>
        <dbReference type="PROSITE" id="PS50157"/>
    </source>
</evidence>
<dbReference type="GeneTree" id="ENSGT01150000286939"/>
<dbReference type="InterPro" id="IPR013087">
    <property type="entry name" value="Znf_C2H2_type"/>
</dbReference>
<dbReference type="GO" id="GO:0005634">
    <property type="term" value="C:nucleus"/>
    <property type="evidence" value="ECO:0007669"/>
    <property type="project" value="UniProtKB-ARBA"/>
</dbReference>
<keyword evidence="5" id="KW-0539">Nucleus</keyword>
<organism evidence="8 9">
    <name type="scientific">Pseudonaja textilis</name>
    <name type="common">Eastern brown snake</name>
    <dbReference type="NCBI Taxonomy" id="8673"/>
    <lineage>
        <taxon>Eukaryota</taxon>
        <taxon>Metazoa</taxon>
        <taxon>Chordata</taxon>
        <taxon>Craniata</taxon>
        <taxon>Vertebrata</taxon>
        <taxon>Euteleostomi</taxon>
        <taxon>Lepidosauria</taxon>
        <taxon>Squamata</taxon>
        <taxon>Bifurcata</taxon>
        <taxon>Unidentata</taxon>
        <taxon>Episquamata</taxon>
        <taxon>Toxicofera</taxon>
        <taxon>Serpentes</taxon>
        <taxon>Colubroidea</taxon>
        <taxon>Elapidae</taxon>
        <taxon>Hydrophiinae</taxon>
        <taxon>Pseudonaja</taxon>
    </lineage>
</organism>